<dbReference type="GO" id="GO:0007080">
    <property type="term" value="P:mitotic metaphase chromosome alignment"/>
    <property type="evidence" value="ECO:0007669"/>
    <property type="project" value="TreeGrafter"/>
</dbReference>
<keyword evidence="6" id="KW-1185">Reference proteome</keyword>
<dbReference type="GO" id="GO:0000132">
    <property type="term" value="P:establishment of mitotic spindle orientation"/>
    <property type="evidence" value="ECO:0007669"/>
    <property type="project" value="TreeGrafter"/>
</dbReference>
<dbReference type="GO" id="GO:0043515">
    <property type="term" value="F:kinetochore binding"/>
    <property type="evidence" value="ECO:0007669"/>
    <property type="project" value="TreeGrafter"/>
</dbReference>
<protein>
    <recommendedName>
        <fullName evidence="4">HAP1 N-terminal domain-containing protein</fullName>
    </recommendedName>
</protein>
<feature type="region of interest" description="Disordered" evidence="3">
    <location>
        <begin position="189"/>
        <end position="240"/>
    </location>
</feature>
<comment type="caution">
    <text evidence="5">The sequence shown here is derived from an EMBL/GenBank/DDBJ whole genome shotgun (WGS) entry which is preliminary data.</text>
</comment>
<evidence type="ECO:0000313" key="5">
    <source>
        <dbReference type="EMBL" id="KAK2156028.1"/>
    </source>
</evidence>
<dbReference type="AlphaFoldDB" id="A0AAD9JP46"/>
<dbReference type="InterPro" id="IPR051149">
    <property type="entry name" value="Spindly/BICDR_Dynein_Adapter"/>
</dbReference>
<dbReference type="EMBL" id="JAODUP010000223">
    <property type="protein sequence ID" value="KAK2156028.1"/>
    <property type="molecule type" value="Genomic_DNA"/>
</dbReference>
<dbReference type="InterPro" id="IPR006933">
    <property type="entry name" value="HAP1_N"/>
</dbReference>
<keyword evidence="1 2" id="KW-0175">Coiled coil</keyword>
<sequence>MANQYEEDFDISMTNNSLFVMENVDSHGSDDVNVINNSLFELDPLSRHYLSMDVSGMNQTLDTMRSSTSEVPDESSLLVDTSSRLRSREPVSSSLTDIPLNETESSITVSQDHLSEASETTSITLQRNSVSSSDQLDSEFMASCSIDSAVAPLTVYSKSDYPCLDQSSNRTADGKHDVVDSIVQCSSLRAEHSDRSKHGDHGIADSVKLTPTHVRGSADSSSENQLFSGTSESSVVDDDMSASDNQLLTQDLEISSSSAHNQSSLASAFVTADTSTFHNSGEQDTCVSSGEIGAMSSLPAQAVEMDQTDHTDGYVVNNAVSTSDYDSIVQYLDPCKQSDDLVSIESQNDMIAMLKTELENRRSDLEVAAKIGQNLLQSNTDLQKEINNLMKEMSAKVEALEQERYTLQNKLDQKTHMELVLVEDIEMLKLELKHQKQSQDSIIESEHAIKITKMRDQLASQQMELEQSQLSCRQLKNRCTELEEMLKDARDQINQKVGLLNETSSEELAQLHSEVNGLQNEKISLLHELNEAQCNVEQNQHSMDKIRQLLQSKEHELEDKQCQMTSYYNMLEKAREEIQELKVLLDLAKMESQNRNTKGNSLFSEVEDRRVKAEKELISLKVNCESLKKELKIVKQREFWLKTQLALLLRKATKTADLNHMERLQKELSYARSEIISLHNEVNEMEKVPQKQDAKVQMYDVWHREMNPANTDRMKCFEEVIKKKDIGANTRKLRLKRGWYNKEKGENHHGHSSNLCHQERNCIKALDVKEKLFCDNHKLLGRDALPRFWGWNHYLAVERAVRMTSEVLGPLGDYIGLKDRWEAAGGQEISPQIVQGGPL</sequence>
<evidence type="ECO:0000256" key="1">
    <source>
        <dbReference type="ARBA" id="ARBA00023054"/>
    </source>
</evidence>
<dbReference type="GO" id="GO:0000922">
    <property type="term" value="C:spindle pole"/>
    <property type="evidence" value="ECO:0007669"/>
    <property type="project" value="TreeGrafter"/>
</dbReference>
<dbReference type="SUPFAM" id="SSF46966">
    <property type="entry name" value="Spectrin repeat"/>
    <property type="match status" value="1"/>
</dbReference>
<dbReference type="GO" id="GO:0034501">
    <property type="term" value="P:protein localization to kinetochore"/>
    <property type="evidence" value="ECO:0007669"/>
    <property type="project" value="TreeGrafter"/>
</dbReference>
<accession>A0AAD9JP46</accession>
<dbReference type="PANTHER" id="PTHR32123">
    <property type="entry name" value="BICD FAMILY-LIKE CARGO ADAPTER"/>
    <property type="match status" value="1"/>
</dbReference>
<evidence type="ECO:0000256" key="3">
    <source>
        <dbReference type="SAM" id="MobiDB-lite"/>
    </source>
</evidence>
<evidence type="ECO:0000313" key="6">
    <source>
        <dbReference type="Proteomes" id="UP001208570"/>
    </source>
</evidence>
<dbReference type="GO" id="GO:0000940">
    <property type="term" value="C:outer kinetochore"/>
    <property type="evidence" value="ECO:0007669"/>
    <property type="project" value="TreeGrafter"/>
</dbReference>
<feature type="region of interest" description="Disordered" evidence="3">
    <location>
        <begin position="63"/>
        <end position="129"/>
    </location>
</feature>
<evidence type="ECO:0000259" key="4">
    <source>
        <dbReference type="SMART" id="SM01424"/>
    </source>
</evidence>
<evidence type="ECO:0000256" key="2">
    <source>
        <dbReference type="SAM" id="Coils"/>
    </source>
</evidence>
<dbReference type="Proteomes" id="UP001208570">
    <property type="component" value="Unassembled WGS sequence"/>
</dbReference>
<organism evidence="5 6">
    <name type="scientific">Paralvinella palmiformis</name>
    <dbReference type="NCBI Taxonomy" id="53620"/>
    <lineage>
        <taxon>Eukaryota</taxon>
        <taxon>Metazoa</taxon>
        <taxon>Spiralia</taxon>
        <taxon>Lophotrochozoa</taxon>
        <taxon>Annelida</taxon>
        <taxon>Polychaeta</taxon>
        <taxon>Sedentaria</taxon>
        <taxon>Canalipalpata</taxon>
        <taxon>Terebellida</taxon>
        <taxon>Terebelliformia</taxon>
        <taxon>Alvinellidae</taxon>
        <taxon>Paralvinella</taxon>
    </lineage>
</organism>
<feature type="coiled-coil region" evidence="2">
    <location>
        <begin position="458"/>
        <end position="637"/>
    </location>
</feature>
<feature type="coiled-coil region" evidence="2">
    <location>
        <begin position="372"/>
        <end position="417"/>
    </location>
</feature>
<dbReference type="PANTHER" id="PTHR32123:SF9">
    <property type="entry name" value="PROTEIN SPINDLY"/>
    <property type="match status" value="1"/>
</dbReference>
<dbReference type="SMART" id="SM01424">
    <property type="entry name" value="HAP1_N"/>
    <property type="match status" value="1"/>
</dbReference>
<feature type="compositionally biased region" description="Polar residues" evidence="3">
    <location>
        <begin position="78"/>
        <end position="129"/>
    </location>
</feature>
<reference evidence="5" key="1">
    <citation type="journal article" date="2023" name="Mol. Biol. Evol.">
        <title>Third-Generation Sequencing Reveals the Adaptive Role of the Epigenome in Three Deep-Sea Polychaetes.</title>
        <authorList>
            <person name="Perez M."/>
            <person name="Aroh O."/>
            <person name="Sun Y."/>
            <person name="Lan Y."/>
            <person name="Juniper S.K."/>
            <person name="Young C.R."/>
            <person name="Angers B."/>
            <person name="Qian P.Y."/>
        </authorList>
    </citation>
    <scope>NUCLEOTIDE SEQUENCE</scope>
    <source>
        <strain evidence="5">P08H-3</strain>
    </source>
</reference>
<feature type="domain" description="HAP1 N-terminal" evidence="4">
    <location>
        <begin position="118"/>
        <end position="584"/>
    </location>
</feature>
<feature type="compositionally biased region" description="Polar residues" evidence="3">
    <location>
        <begin position="218"/>
        <end position="230"/>
    </location>
</feature>
<proteinExistence type="predicted"/>
<gene>
    <name evidence="5" type="ORF">LSH36_223g00016</name>
</gene>
<feature type="compositionally biased region" description="Basic and acidic residues" evidence="3">
    <location>
        <begin position="189"/>
        <end position="203"/>
    </location>
</feature>
<name>A0AAD9JP46_9ANNE</name>